<dbReference type="RefSeq" id="XP_016510817.1">
    <property type="nucleotide sequence ID" value="XM_016655331.1"/>
</dbReference>
<proteinExistence type="predicted"/>
<evidence type="ECO:0000259" key="1">
    <source>
        <dbReference type="Pfam" id="PF03732"/>
    </source>
</evidence>
<dbReference type="STRING" id="4097.A0A1S4DBK6"/>
<feature type="domain" description="Retrotransposon Copia-like N-terminal" evidence="2">
    <location>
        <begin position="45"/>
        <end position="90"/>
    </location>
</feature>
<feature type="domain" description="Retrovirus-related Pol polyprotein from transposon TNT 1-94-like beta-barrel" evidence="3">
    <location>
        <begin position="336"/>
        <end position="416"/>
    </location>
</feature>
<evidence type="ECO:0008006" key="5">
    <source>
        <dbReference type="Google" id="ProtNLM"/>
    </source>
</evidence>
<dbReference type="KEGG" id="nta:107828085"/>
<evidence type="ECO:0000259" key="2">
    <source>
        <dbReference type="Pfam" id="PF14244"/>
    </source>
</evidence>
<dbReference type="PaxDb" id="4097-A0A1S4DBK6"/>
<dbReference type="AlphaFoldDB" id="A0A1S4DBK6"/>
<sequence>MAIGTEEDNTTARTSATNTFGNSALAGSGSSFLFIDHNHPLYLQPTDIPSSSLVSIQLTGSDNYALWSCAMRIGLLGKSKLGFVDGKFPKSKFEPELHDLWEKVNAVVLLWIMNAVRPGLLSSVLYESSAHKVWGDLKERFDKVNDSRVLFLHKEMHNLTQGTMTVADYFSKLRDLWDGFDALMPCSGCPCPESKLYAQHFEAHRLLQFLTGLNDSYAQSKSQIMMMTPVPTINKVYSLLADQESNPSFAAEEEHIRYETQLNTGPHHQKGFTSANPITPQMTQTQPFFTQEQYQQIVLMLSQESAEGSGSSSKIVAAGILTHVNAFVSQCINSDWIIDTGASNHMTSRFELLLVVTQTHKSLPTTKKNIVHLPNGNAMLISHICSTSVLDNQKIYNVLYIPDFKFNLLLVSQLTRELKCMVGFFPDFCIFQNLYSGQVKEIGREEHGLYVLKGGVSE</sequence>
<name>A0A1S4DBK6_TOBAC</name>
<dbReference type="OMA" id="HIAHIDY"/>
<dbReference type="PANTHER" id="PTHR37610:SF86">
    <property type="entry name" value="RETROTRANSPOSON COPIA-LIKE N-TERMINAL DOMAIN-CONTAINING PROTEIN"/>
    <property type="match status" value="1"/>
</dbReference>
<dbReference type="InterPro" id="IPR029472">
    <property type="entry name" value="Copia-like_N"/>
</dbReference>
<evidence type="ECO:0000259" key="3">
    <source>
        <dbReference type="Pfam" id="PF22936"/>
    </source>
</evidence>
<feature type="domain" description="Retrotransposon gag" evidence="1">
    <location>
        <begin position="131"/>
        <end position="186"/>
    </location>
</feature>
<organism evidence="4">
    <name type="scientific">Nicotiana tabacum</name>
    <name type="common">Common tobacco</name>
    <dbReference type="NCBI Taxonomy" id="4097"/>
    <lineage>
        <taxon>Eukaryota</taxon>
        <taxon>Viridiplantae</taxon>
        <taxon>Streptophyta</taxon>
        <taxon>Embryophyta</taxon>
        <taxon>Tracheophyta</taxon>
        <taxon>Spermatophyta</taxon>
        <taxon>Magnoliopsida</taxon>
        <taxon>eudicotyledons</taxon>
        <taxon>Gunneridae</taxon>
        <taxon>Pentapetalae</taxon>
        <taxon>asterids</taxon>
        <taxon>lamiids</taxon>
        <taxon>Solanales</taxon>
        <taxon>Solanaceae</taxon>
        <taxon>Nicotianoideae</taxon>
        <taxon>Nicotianeae</taxon>
        <taxon>Nicotiana</taxon>
    </lineage>
</organism>
<protein>
    <recommendedName>
        <fullName evidence="5">Retrotransposon Copia-like N-terminal domain-containing protein</fullName>
    </recommendedName>
</protein>
<dbReference type="InterPro" id="IPR005162">
    <property type="entry name" value="Retrotrans_gag_dom"/>
</dbReference>
<dbReference type="Pfam" id="PF14244">
    <property type="entry name" value="Retrotran_gag_3"/>
    <property type="match status" value="1"/>
</dbReference>
<accession>A0A1S4DBK6</accession>
<dbReference type="Pfam" id="PF03732">
    <property type="entry name" value="Retrotrans_gag"/>
    <property type="match status" value="1"/>
</dbReference>
<dbReference type="Pfam" id="PF22936">
    <property type="entry name" value="Pol_BBD"/>
    <property type="match status" value="1"/>
</dbReference>
<dbReference type="PANTHER" id="PTHR37610">
    <property type="entry name" value="CCHC-TYPE DOMAIN-CONTAINING PROTEIN"/>
    <property type="match status" value="1"/>
</dbReference>
<evidence type="ECO:0000313" key="4">
    <source>
        <dbReference type="RefSeq" id="XP_016510817.1"/>
    </source>
</evidence>
<reference evidence="4" key="1">
    <citation type="submission" date="2025-08" db="UniProtKB">
        <authorList>
            <consortium name="RefSeq"/>
        </authorList>
    </citation>
    <scope>IDENTIFICATION</scope>
</reference>
<gene>
    <name evidence="4" type="primary">LOC107828085</name>
</gene>
<dbReference type="OrthoDB" id="1306223at2759"/>
<dbReference type="InterPro" id="IPR054722">
    <property type="entry name" value="PolX-like_BBD"/>
</dbReference>